<keyword evidence="1" id="KW-0614">Plasmid</keyword>
<protein>
    <submittedName>
        <fullName evidence="1">Uncharacterized protein</fullName>
    </submittedName>
</protein>
<proteinExistence type="predicted"/>
<organism evidence="1">
    <name type="scientific">Enterobacter sp. HP19</name>
    <dbReference type="NCBI Taxonomy" id="1811975"/>
    <lineage>
        <taxon>Bacteria</taxon>
        <taxon>Pseudomonadati</taxon>
        <taxon>Pseudomonadota</taxon>
        <taxon>Gammaproteobacteria</taxon>
        <taxon>Enterobacterales</taxon>
        <taxon>Enterobacteriaceae</taxon>
        <taxon>Enterobacter</taxon>
    </lineage>
</organism>
<dbReference type="EMBL" id="MF957317">
    <property type="protein sequence ID" value="ATZ71640.1"/>
    <property type="molecule type" value="Genomic_DNA"/>
</dbReference>
<reference evidence="1" key="1">
    <citation type="submission" date="2017-09" db="EMBL/GenBank/DDBJ databases">
        <title>Bacteria from fildes peninsula of king george island (maritime Antarctica), carry class 1 integrons and antibiotic resistance cassettes in conjugative plasmids.</title>
        <authorList>
            <person name="Antelo V.B."/>
            <person name="Batista S.B."/>
            <person name="Guerout A.M."/>
            <person name="Mazel D."/>
            <person name="Romero V."/>
            <person name="Sotelo Silveira J."/>
        </authorList>
    </citation>
    <scope>NUCLEOTIDE SEQUENCE</scope>
    <source>
        <strain evidence="1">HP19</strain>
        <plasmid evidence="1">unnamed</plasmid>
    </source>
</reference>
<sequence length="55" mass="6600">MTYYESFETVTFTRERALIELQNHGIPESEYPVFFSDMGDKSHYKAQAVLEWLMY</sequence>
<geneLocation type="plasmid" evidence="1">
    <name>unnamed</name>
</geneLocation>
<name>A0A2H4UEE8_9ENTR</name>
<dbReference type="AlphaFoldDB" id="A0A2H4UEE8"/>
<accession>A0A2H4UEE8</accession>
<evidence type="ECO:0000313" key="1">
    <source>
        <dbReference type="EMBL" id="ATZ71640.1"/>
    </source>
</evidence>